<keyword evidence="1" id="KW-1133">Transmembrane helix</keyword>
<name>E1A1Z2_9CAUD</name>
<organism evidence="2 3">
    <name type="scientific">Aeromonas phage phiAS5</name>
    <dbReference type="NCBI Taxonomy" id="879630"/>
    <lineage>
        <taxon>Viruses</taxon>
        <taxon>Duplodnaviria</taxon>
        <taxon>Heunggongvirae</taxon>
        <taxon>Uroviricota</taxon>
        <taxon>Caudoviricetes</taxon>
        <taxon>Pantevenvirales</taxon>
        <taxon>Straboviridae</taxon>
        <taxon>Chrysonvirus</taxon>
        <taxon>Chrysonvirus as5</taxon>
    </lineage>
</organism>
<accession>E1A1Z2</accession>
<dbReference type="RefSeq" id="YP_003969527.1">
    <property type="nucleotide sequence ID" value="NC_014636.1"/>
</dbReference>
<protein>
    <submittedName>
        <fullName evidence="2">Uncharacterized protein</fullName>
    </submittedName>
</protein>
<dbReference type="GeneID" id="9861645"/>
<keyword evidence="1" id="KW-0812">Transmembrane</keyword>
<evidence type="ECO:0000313" key="3">
    <source>
        <dbReference type="Proteomes" id="UP000002236"/>
    </source>
</evidence>
<dbReference type="EMBL" id="HM452126">
    <property type="protein sequence ID" value="ADM80081.1"/>
    <property type="molecule type" value="Genomic_DNA"/>
</dbReference>
<keyword evidence="3" id="KW-1185">Reference proteome</keyword>
<proteinExistence type="predicted"/>
<evidence type="ECO:0000256" key="1">
    <source>
        <dbReference type="SAM" id="Phobius"/>
    </source>
</evidence>
<dbReference type="KEGG" id="vg:9861645"/>
<reference evidence="2 3" key="1">
    <citation type="journal article" date="2012" name="Vet. Microbiol.">
        <title>Complete genome sequence and characterization of a broad-host range T4-like bacteriophage phiAS5 infecting Aeromonas salmonicida subsp. salmonicida.</title>
        <authorList>
            <person name="Kim J.H."/>
            <person name="Son J.S."/>
            <person name="Choi Y.J."/>
            <person name="Choresca C.H.Jr."/>
            <person name="Shin S.P."/>
            <person name="Han J.E."/>
            <person name="Jun J.W."/>
            <person name="Park S.C."/>
        </authorList>
    </citation>
    <scope>NUCLEOTIDE SEQUENCE [LARGE SCALE GENOMIC DNA]</scope>
</reference>
<feature type="transmembrane region" description="Helical" evidence="1">
    <location>
        <begin position="12"/>
        <end position="43"/>
    </location>
</feature>
<evidence type="ECO:0000313" key="2">
    <source>
        <dbReference type="EMBL" id="ADM80081.1"/>
    </source>
</evidence>
<gene>
    <name evidence="2" type="ORF">phiAS5_ORF0238</name>
</gene>
<sequence>MLDFFMSINWTAVAFTLLGIAVVVIGLLFSIITTFADITLSVFKNLKG</sequence>
<dbReference type="Proteomes" id="UP000002236">
    <property type="component" value="Segment"/>
</dbReference>
<keyword evidence="1" id="KW-0472">Membrane</keyword>